<dbReference type="AlphaFoldDB" id="A0A7G6SMD3"/>
<name>A0A7G6SMD3_9HYPH</name>
<accession>A0A7G6SMD3</accession>
<protein>
    <recommendedName>
        <fullName evidence="3">AlpA family phage regulatory protein</fullName>
    </recommendedName>
</protein>
<gene>
    <name evidence="1" type="ORF">HB778_02485</name>
</gene>
<dbReference type="EMBL" id="CP050296">
    <property type="protein sequence ID" value="QND55665.1"/>
    <property type="molecule type" value="Genomic_DNA"/>
</dbReference>
<evidence type="ECO:0008006" key="3">
    <source>
        <dbReference type="Google" id="ProtNLM"/>
    </source>
</evidence>
<reference evidence="2" key="1">
    <citation type="journal article" date="2020" name="Mol. Plant Microbe">
        <title>Rhizobial microsymbionts of the narrowly endemic Oxytropis species growing in Kamchatka are characterized by significant genetic diversity and possess a set of genes that are associated with T3SS and T6SS secretion systems and can affect the development of symbiosis.</title>
        <authorList>
            <person name="Safronova V."/>
            <person name="Guro P."/>
            <person name="Sazanova A."/>
            <person name="Kuznetsova I."/>
            <person name="Belimov A."/>
            <person name="Yakubov V."/>
            <person name="Chirak E."/>
            <person name="Afonin A."/>
            <person name="Gogolev Y."/>
            <person name="Andronov E."/>
            <person name="Tikhonovich I."/>
        </authorList>
    </citation>
    <scope>NUCLEOTIDE SEQUENCE [LARGE SCALE GENOMIC DNA]</scope>
    <source>
        <strain evidence="2">583</strain>
    </source>
</reference>
<proteinExistence type="predicted"/>
<sequence length="68" mass="7789">MDTEVVARDPSIDGFCRRMHLSRSSYYNLRASGFGPREFKVGKLVRISAEAEAEWVREREAARNDRAA</sequence>
<dbReference type="RefSeq" id="WP_183461196.1">
    <property type="nucleotide sequence ID" value="NZ_CP050296.1"/>
</dbReference>
<evidence type="ECO:0000313" key="1">
    <source>
        <dbReference type="EMBL" id="QND55665.1"/>
    </source>
</evidence>
<organism evidence="1 2">
    <name type="scientific">Mesorhizobium huakuii</name>
    <dbReference type="NCBI Taxonomy" id="28104"/>
    <lineage>
        <taxon>Bacteria</taxon>
        <taxon>Pseudomonadati</taxon>
        <taxon>Pseudomonadota</taxon>
        <taxon>Alphaproteobacteria</taxon>
        <taxon>Hyphomicrobiales</taxon>
        <taxon>Phyllobacteriaceae</taxon>
        <taxon>Mesorhizobium</taxon>
    </lineage>
</organism>
<dbReference type="Proteomes" id="UP000515465">
    <property type="component" value="Chromosome"/>
</dbReference>
<evidence type="ECO:0000313" key="2">
    <source>
        <dbReference type="Proteomes" id="UP000515465"/>
    </source>
</evidence>